<gene>
    <name evidence="3" type="primary">LOC115482965</name>
    <name evidence="2" type="synonym">LOC111598451</name>
</gene>
<dbReference type="GO" id="GO:0005634">
    <property type="term" value="C:nucleus"/>
    <property type="evidence" value="ECO:0007669"/>
    <property type="project" value="UniProtKB-ARBA"/>
</dbReference>
<evidence type="ECO:0000313" key="1">
    <source>
        <dbReference type="Proteomes" id="UP000504633"/>
    </source>
</evidence>
<dbReference type="SUPFAM" id="SSF47095">
    <property type="entry name" value="HMG-box"/>
    <property type="match status" value="1"/>
</dbReference>
<dbReference type="AlphaFoldDB" id="A0A6J2STW4"/>
<dbReference type="GeneID" id="115482965"/>
<dbReference type="RefSeq" id="XP_030079344.1">
    <property type="nucleotide sequence ID" value="XM_030223484.1"/>
</dbReference>
<reference evidence="2 3" key="1">
    <citation type="submission" date="2025-04" db="UniProtKB">
        <authorList>
            <consortium name="RefSeq"/>
        </authorList>
    </citation>
    <scope>IDENTIFICATION</scope>
    <source>
        <strain evidence="2 3">15085-1641.00</strain>
        <tissue evidence="2 3">Whole body</tissue>
    </source>
</reference>
<dbReference type="Gene3D" id="1.10.30.10">
    <property type="entry name" value="High mobility group box domain"/>
    <property type="match status" value="1"/>
</dbReference>
<accession>A0A6J2STW4</accession>
<sequence>MMTMHKKAGPCKGLRRKTGMSDTAKKYIAGIKGKCIGIMVDGNARGNTKYNLHKLAQMCGRKLRPVANPTTKPKSISFKAKPCAKGMTNGVSRKRKVRKQKLSKHRQQAPNSYIKFLREYKTRNGMIPEQELVKRAALAWCLMSEKMKRKYRAQARQKKT</sequence>
<dbReference type="OrthoDB" id="7875409at2759"/>
<name>A0A6J2STW4_DROHY</name>
<keyword evidence="1" id="KW-1185">Reference proteome</keyword>
<dbReference type="InterPro" id="IPR036910">
    <property type="entry name" value="HMG_box_dom_sf"/>
</dbReference>
<dbReference type="Pfam" id="PF06382">
    <property type="entry name" value="Protamine_like"/>
    <property type="match status" value="1"/>
</dbReference>
<proteinExistence type="predicted"/>
<dbReference type="InterPro" id="IPR024460">
    <property type="entry name" value="Protamine-like"/>
</dbReference>
<evidence type="ECO:0000313" key="2">
    <source>
        <dbReference type="RefSeq" id="XP_023169476.2"/>
    </source>
</evidence>
<dbReference type="Proteomes" id="UP000504633">
    <property type="component" value="Unplaced"/>
</dbReference>
<dbReference type="RefSeq" id="XP_023169476.2">
    <property type="nucleotide sequence ID" value="XM_023313708.2"/>
</dbReference>
<dbReference type="KEGG" id="dhe:115482965"/>
<protein>
    <submittedName>
        <fullName evidence="2">Uncharacterized protein LOC111598451</fullName>
    </submittedName>
    <submittedName>
        <fullName evidence="3">Uncharacterized protein LOC115482965</fullName>
    </submittedName>
</protein>
<dbReference type="KEGG" id="dhe:111598451"/>
<evidence type="ECO:0000313" key="3">
    <source>
        <dbReference type="RefSeq" id="XP_030079344.1"/>
    </source>
</evidence>
<organism evidence="1 3">
    <name type="scientific">Drosophila hydei</name>
    <name type="common">Fruit fly</name>
    <dbReference type="NCBI Taxonomy" id="7224"/>
    <lineage>
        <taxon>Eukaryota</taxon>
        <taxon>Metazoa</taxon>
        <taxon>Ecdysozoa</taxon>
        <taxon>Arthropoda</taxon>
        <taxon>Hexapoda</taxon>
        <taxon>Insecta</taxon>
        <taxon>Pterygota</taxon>
        <taxon>Neoptera</taxon>
        <taxon>Endopterygota</taxon>
        <taxon>Diptera</taxon>
        <taxon>Brachycera</taxon>
        <taxon>Muscomorpha</taxon>
        <taxon>Ephydroidea</taxon>
        <taxon>Drosophilidae</taxon>
        <taxon>Drosophila</taxon>
    </lineage>
</organism>
<dbReference type="GO" id="GO:0035092">
    <property type="term" value="P:sperm DNA condensation"/>
    <property type="evidence" value="ECO:0007669"/>
    <property type="project" value="InterPro"/>
</dbReference>